<keyword evidence="1" id="KW-0560">Oxidoreductase</keyword>
<dbReference type="EMBL" id="JAICBX010000008">
    <property type="protein sequence ID" value="MBW8640714.1"/>
    <property type="molecule type" value="Genomic_DNA"/>
</dbReference>
<dbReference type="PANTHER" id="PTHR13847:SF201">
    <property type="entry name" value="PUTATIBE OXIDOREDUCTASE"/>
    <property type="match status" value="1"/>
</dbReference>
<evidence type="ECO:0000259" key="2">
    <source>
        <dbReference type="Pfam" id="PF01266"/>
    </source>
</evidence>
<dbReference type="GO" id="GO:0005737">
    <property type="term" value="C:cytoplasm"/>
    <property type="evidence" value="ECO:0007669"/>
    <property type="project" value="TreeGrafter"/>
</dbReference>
<gene>
    <name evidence="3" type="ORF">K1W69_26220</name>
</gene>
<evidence type="ECO:0000313" key="3">
    <source>
        <dbReference type="EMBL" id="MBW8640714.1"/>
    </source>
</evidence>
<dbReference type="Pfam" id="PF01266">
    <property type="entry name" value="DAO"/>
    <property type="match status" value="1"/>
</dbReference>
<dbReference type="GO" id="GO:0016491">
    <property type="term" value="F:oxidoreductase activity"/>
    <property type="evidence" value="ECO:0007669"/>
    <property type="project" value="UniProtKB-KW"/>
</dbReference>
<accession>A0AAE2ZPN8</accession>
<dbReference type="Gene3D" id="3.30.9.10">
    <property type="entry name" value="D-Amino Acid Oxidase, subunit A, domain 2"/>
    <property type="match status" value="1"/>
</dbReference>
<dbReference type="InterPro" id="IPR036188">
    <property type="entry name" value="FAD/NAD-bd_sf"/>
</dbReference>
<dbReference type="InterPro" id="IPR006076">
    <property type="entry name" value="FAD-dep_OxRdtase"/>
</dbReference>
<evidence type="ECO:0000256" key="1">
    <source>
        <dbReference type="ARBA" id="ARBA00023002"/>
    </source>
</evidence>
<organism evidence="3 4">
    <name type="scientific">Flavimaribacter sediminis</name>
    <dbReference type="NCBI Taxonomy" id="2865987"/>
    <lineage>
        <taxon>Bacteria</taxon>
        <taxon>Pseudomonadati</taxon>
        <taxon>Pseudomonadota</taxon>
        <taxon>Alphaproteobacteria</taxon>
        <taxon>Hyphomicrobiales</taxon>
        <taxon>Rhizobiaceae</taxon>
        <taxon>Flavimaribacter</taxon>
    </lineage>
</organism>
<dbReference type="Gene3D" id="3.50.50.60">
    <property type="entry name" value="FAD/NAD(P)-binding domain"/>
    <property type="match status" value="1"/>
</dbReference>
<reference evidence="3" key="1">
    <citation type="submission" date="2021-08" db="EMBL/GenBank/DDBJ databases">
        <title>Hoeflea bacterium WL0058 sp. nov., isolated from the sediment.</title>
        <authorList>
            <person name="Wang L."/>
            <person name="Zhang D."/>
        </authorList>
    </citation>
    <scope>NUCLEOTIDE SEQUENCE</scope>
    <source>
        <strain evidence="3">WL0058</strain>
    </source>
</reference>
<name>A0AAE2ZPN8_9HYPH</name>
<proteinExistence type="predicted"/>
<dbReference type="RefSeq" id="WP_220231450.1">
    <property type="nucleotide sequence ID" value="NZ_JAICBX010000008.1"/>
</dbReference>
<dbReference type="SUPFAM" id="SSF51905">
    <property type="entry name" value="FAD/NAD(P)-binding domain"/>
    <property type="match status" value="1"/>
</dbReference>
<dbReference type="PANTHER" id="PTHR13847">
    <property type="entry name" value="SARCOSINE DEHYDROGENASE-RELATED"/>
    <property type="match status" value="1"/>
</dbReference>
<protein>
    <submittedName>
        <fullName evidence="3">FAD-binding oxidoreductase</fullName>
    </submittedName>
</protein>
<dbReference type="AlphaFoldDB" id="A0AAE2ZPN8"/>
<feature type="domain" description="FAD dependent oxidoreductase" evidence="2">
    <location>
        <begin position="37"/>
        <end position="389"/>
    </location>
</feature>
<keyword evidence="4" id="KW-1185">Reference proteome</keyword>
<sequence>MRETTEKQDLRSGEPLWLSTPRISVRARARPERDHYDVVIVGSGVSGALMAHALADGQKRILMLDRRKPVRGSTIASTAMIQHEIDAPLHQLARRIGKDRAKRAWLRSARAVEDLIELCRETNIACQMQPKKALYLSGDEFGSRALRTEARMRRRIGLDAEFIGAETLRDQFGIDRTGAIVSTASASANPGQLTAGLIRIAQKKGLVVASPVEITDVLPVGDRVAMASADGNAISASHVVFCTGYEFLDRLRNCNHSVISTWALAARPATEIPPWLQDYLVWEASDPYLYLRMSDQGFLIAGGEDEADPEAHRDPVKHKRKTATILKKAERLLGVKIAAPDYAWSALFGTTTTGLPMIGQAPGMPNVHAVMGFGGNGITFSMIASQIVAADILGKADADRDLFGFV</sequence>
<evidence type="ECO:0000313" key="4">
    <source>
        <dbReference type="Proteomes" id="UP001196509"/>
    </source>
</evidence>
<dbReference type="Proteomes" id="UP001196509">
    <property type="component" value="Unassembled WGS sequence"/>
</dbReference>
<comment type="caution">
    <text evidence="3">The sequence shown here is derived from an EMBL/GenBank/DDBJ whole genome shotgun (WGS) entry which is preliminary data.</text>
</comment>